<proteinExistence type="predicted"/>
<reference evidence="2" key="1">
    <citation type="submission" date="2024-06" db="EMBL/GenBank/DDBJ databases">
        <title>Sequencing and assembly of the genome of Dyadobacter sp. strain 676, a symbiont of Cyamopsis tetragonoloba.</title>
        <authorList>
            <person name="Guro P."/>
            <person name="Sazanova A."/>
            <person name="Kuznetsova I."/>
            <person name="Belimov A."/>
            <person name="Safronova V."/>
        </authorList>
    </citation>
    <scope>NUCLEOTIDE SEQUENCE</scope>
    <source>
        <strain evidence="2">676</strain>
    </source>
</reference>
<dbReference type="AlphaFoldDB" id="A0AAU8FNM6"/>
<accession>A0AAU8FNM6</accession>
<sequence length="84" mass="8866">MKNSYKMVIALLVGTFHLPHANAQTHYGEGAGTVGGGHVFIGTYAGKSNGVNGLYNTYIGYGSGTKGITDLGMFIWGVLAEKRQ</sequence>
<gene>
    <name evidence="2" type="ORF">ABV298_07035</name>
</gene>
<name>A0AAU8FNM6_9BACT</name>
<evidence type="ECO:0000256" key="1">
    <source>
        <dbReference type="SAM" id="SignalP"/>
    </source>
</evidence>
<feature type="chain" id="PRO_5043313868" evidence="1">
    <location>
        <begin position="24"/>
        <end position="84"/>
    </location>
</feature>
<organism evidence="2">
    <name type="scientific">Dyadobacter sp. 676</name>
    <dbReference type="NCBI Taxonomy" id="3088362"/>
    <lineage>
        <taxon>Bacteria</taxon>
        <taxon>Pseudomonadati</taxon>
        <taxon>Bacteroidota</taxon>
        <taxon>Cytophagia</taxon>
        <taxon>Cytophagales</taxon>
        <taxon>Spirosomataceae</taxon>
        <taxon>Dyadobacter</taxon>
    </lineage>
</organism>
<protein>
    <submittedName>
        <fullName evidence="2">Uncharacterized protein</fullName>
    </submittedName>
</protein>
<dbReference type="RefSeq" id="WP_353721442.1">
    <property type="nucleotide sequence ID" value="NZ_CP159289.1"/>
</dbReference>
<evidence type="ECO:0000313" key="2">
    <source>
        <dbReference type="EMBL" id="XCH26146.1"/>
    </source>
</evidence>
<dbReference type="EMBL" id="CP159289">
    <property type="protein sequence ID" value="XCH26146.1"/>
    <property type="molecule type" value="Genomic_DNA"/>
</dbReference>
<feature type="signal peptide" evidence="1">
    <location>
        <begin position="1"/>
        <end position="23"/>
    </location>
</feature>
<keyword evidence="1" id="KW-0732">Signal</keyword>